<dbReference type="Proteomes" id="UP001153331">
    <property type="component" value="Unassembled WGS sequence"/>
</dbReference>
<organism evidence="1 2">
    <name type="scientific">Boeremia exigua</name>
    <dbReference type="NCBI Taxonomy" id="749465"/>
    <lineage>
        <taxon>Eukaryota</taxon>
        <taxon>Fungi</taxon>
        <taxon>Dikarya</taxon>
        <taxon>Ascomycota</taxon>
        <taxon>Pezizomycotina</taxon>
        <taxon>Dothideomycetes</taxon>
        <taxon>Pleosporomycetidae</taxon>
        <taxon>Pleosporales</taxon>
        <taxon>Pleosporineae</taxon>
        <taxon>Didymellaceae</taxon>
        <taxon>Boeremia</taxon>
    </lineage>
</organism>
<evidence type="ECO:0000313" key="1">
    <source>
        <dbReference type="EMBL" id="KAJ8110538.1"/>
    </source>
</evidence>
<sequence>MASDRIKPTLMTIPLELRHHIFKHVATRKANPKKLLRYWFEKKEVKEKTAALAAQNINTTPQVVYAGDQFDDDDESEDEDYEEDEDEGEEDTEGEGDSNEDGDEEGDEDADQDEEDQEEVDGQDADEDEDGIEDEDVEMEDTDSNAALPTVLPILNSHPPAQTQHYPIAAAPVLVPTIAVQPTPGADHNASTSTALANAPAQAPPAAITGSTSSLQTHDQNTEGEDADVEMDEDVDDIGSSSNDEMADEKEEDDENEDDEDDEDEDEDNEDEDEGEPDDDDEEADTEAAPPAPVITAHSKWRHIPEFLWITHCPPPVELLTASKQLNAEAKSWFYDVAVLRINATGSFAHTSFFEEAFSQITETAFSPMEDIRKVQIGFVWDTTWLRSEQAGCAAAIFPALLRQRANFVVGILAQAPSLSEVNIHWHDSAQDDEAMDLMDDVLMPFLNLNAAVTVKTHYISTDAKPHRKSVAGVQRVRFQQIVDAGLSCLF</sequence>
<keyword evidence="2" id="KW-1185">Reference proteome</keyword>
<gene>
    <name evidence="1" type="ORF">OPT61_g6646</name>
</gene>
<comment type="caution">
    <text evidence="1">The sequence shown here is derived from an EMBL/GenBank/DDBJ whole genome shotgun (WGS) entry which is preliminary data.</text>
</comment>
<name>A0ACC2I657_9PLEO</name>
<accession>A0ACC2I657</accession>
<proteinExistence type="predicted"/>
<dbReference type="EMBL" id="JAPHNI010000489">
    <property type="protein sequence ID" value="KAJ8110538.1"/>
    <property type="molecule type" value="Genomic_DNA"/>
</dbReference>
<evidence type="ECO:0000313" key="2">
    <source>
        <dbReference type="Proteomes" id="UP001153331"/>
    </source>
</evidence>
<reference evidence="1" key="1">
    <citation type="submission" date="2022-11" db="EMBL/GenBank/DDBJ databases">
        <title>Genome Sequence of Boeremia exigua.</title>
        <authorList>
            <person name="Buettner E."/>
        </authorList>
    </citation>
    <scope>NUCLEOTIDE SEQUENCE</scope>
    <source>
        <strain evidence="1">CU02</strain>
    </source>
</reference>
<protein>
    <submittedName>
        <fullName evidence="1">Uncharacterized protein</fullName>
    </submittedName>
</protein>